<name>A0A2Z5UUL8_9COXI</name>
<dbReference type="PANTHER" id="PTHR11409">
    <property type="entry name" value="ADENOSINE DEAMINASE"/>
    <property type="match status" value="1"/>
</dbReference>
<keyword evidence="5" id="KW-0378">Hydrolase</keyword>
<keyword evidence="6" id="KW-0862">Zinc</keyword>
<evidence type="ECO:0000313" key="9">
    <source>
        <dbReference type="EMBL" id="BBB15249.1"/>
    </source>
</evidence>
<evidence type="ECO:0000256" key="6">
    <source>
        <dbReference type="ARBA" id="ARBA00022833"/>
    </source>
</evidence>
<accession>A0A2Z5UUL8</accession>
<dbReference type="PROSITE" id="PS00485">
    <property type="entry name" value="A_DEAMINASE"/>
    <property type="match status" value="1"/>
</dbReference>
<dbReference type="GO" id="GO:0006154">
    <property type="term" value="P:adenosine catabolic process"/>
    <property type="evidence" value="ECO:0007669"/>
    <property type="project" value="TreeGrafter"/>
</dbReference>
<evidence type="ECO:0000313" key="10">
    <source>
        <dbReference type="Proteomes" id="UP000282483"/>
    </source>
</evidence>
<dbReference type="GO" id="GO:0046103">
    <property type="term" value="P:inosine biosynthetic process"/>
    <property type="evidence" value="ECO:0007669"/>
    <property type="project" value="TreeGrafter"/>
</dbReference>
<dbReference type="InterPro" id="IPR032466">
    <property type="entry name" value="Metal_Hydrolase"/>
</dbReference>
<dbReference type="GO" id="GO:0043103">
    <property type="term" value="P:hypoxanthine salvage"/>
    <property type="evidence" value="ECO:0007669"/>
    <property type="project" value="TreeGrafter"/>
</dbReference>
<organism evidence="9 10">
    <name type="scientific">Candidatus Rickettsiella viridis</name>
    <dbReference type="NCBI Taxonomy" id="676208"/>
    <lineage>
        <taxon>Bacteria</taxon>
        <taxon>Pseudomonadati</taxon>
        <taxon>Pseudomonadota</taxon>
        <taxon>Gammaproteobacteria</taxon>
        <taxon>Legionellales</taxon>
        <taxon>Coxiellaceae</taxon>
        <taxon>Rickettsiella</taxon>
    </lineage>
</organism>
<dbReference type="EMBL" id="AP018005">
    <property type="protein sequence ID" value="BBB15249.1"/>
    <property type="molecule type" value="Genomic_DNA"/>
</dbReference>
<proteinExistence type="inferred from homology"/>
<dbReference type="AlphaFoldDB" id="A0A2Z5UUL8"/>
<dbReference type="KEGG" id="rvi:RVIR1_07600"/>
<comment type="cofactor">
    <cofactor evidence="1">
        <name>Zn(2+)</name>
        <dbReference type="ChEBI" id="CHEBI:29105"/>
    </cofactor>
</comment>
<comment type="similarity">
    <text evidence="2">Belongs to the metallo-dependent hydrolases superfamily. Adenosine and AMP deaminases family.</text>
</comment>
<protein>
    <recommendedName>
        <fullName evidence="3">adenosine deaminase</fullName>
        <ecNumber evidence="3">3.5.4.4</ecNumber>
    </recommendedName>
</protein>
<dbReference type="GO" id="GO:0009168">
    <property type="term" value="P:purine ribonucleoside monophosphate biosynthetic process"/>
    <property type="evidence" value="ECO:0007669"/>
    <property type="project" value="InterPro"/>
</dbReference>
<dbReference type="PANTHER" id="PTHR11409:SF43">
    <property type="entry name" value="ADENOSINE DEAMINASE"/>
    <property type="match status" value="1"/>
</dbReference>
<evidence type="ECO:0000256" key="2">
    <source>
        <dbReference type="ARBA" id="ARBA00006676"/>
    </source>
</evidence>
<evidence type="ECO:0000256" key="1">
    <source>
        <dbReference type="ARBA" id="ARBA00001947"/>
    </source>
</evidence>
<dbReference type="Pfam" id="PF00962">
    <property type="entry name" value="A_deaminase"/>
    <property type="match status" value="1"/>
</dbReference>
<gene>
    <name evidence="9" type="primary">add</name>
    <name evidence="9" type="ORF">RVIR1_07600</name>
</gene>
<evidence type="ECO:0000259" key="8">
    <source>
        <dbReference type="Pfam" id="PF00962"/>
    </source>
</evidence>
<feature type="signal peptide" evidence="7">
    <location>
        <begin position="1"/>
        <end position="19"/>
    </location>
</feature>
<evidence type="ECO:0000256" key="7">
    <source>
        <dbReference type="SAM" id="SignalP"/>
    </source>
</evidence>
<dbReference type="SUPFAM" id="SSF51556">
    <property type="entry name" value="Metallo-dependent hydrolases"/>
    <property type="match status" value="1"/>
</dbReference>
<keyword evidence="7" id="KW-0732">Signal</keyword>
<dbReference type="GO" id="GO:0004000">
    <property type="term" value="F:adenosine deaminase activity"/>
    <property type="evidence" value="ECO:0007669"/>
    <property type="project" value="TreeGrafter"/>
</dbReference>
<dbReference type="Gene3D" id="3.20.20.140">
    <property type="entry name" value="Metal-dependent hydrolases"/>
    <property type="match status" value="1"/>
</dbReference>
<dbReference type="RefSeq" id="WP_232019612.1">
    <property type="nucleotide sequence ID" value="NZ_AP018005.1"/>
</dbReference>
<feature type="domain" description="Adenosine deaminase" evidence="8">
    <location>
        <begin position="122"/>
        <end position="431"/>
    </location>
</feature>
<reference evidence="9 10" key="1">
    <citation type="submission" date="2017-03" db="EMBL/GenBank/DDBJ databases">
        <title>The genome sequence of Candidatus Rickettsiella viridis.</title>
        <authorList>
            <person name="Nikoh N."/>
            <person name="Tsuchida T."/>
            <person name="Yamaguchi K."/>
            <person name="Maeda T."/>
            <person name="Shigenobu S."/>
            <person name="Fukatsu T."/>
        </authorList>
    </citation>
    <scope>NUCLEOTIDE SEQUENCE [LARGE SCALE GENOMIC DNA]</scope>
    <source>
        <strain evidence="9 10">Ap-RA04</strain>
    </source>
</reference>
<dbReference type="SMR" id="A0A2Z5UUL8"/>
<sequence>MMQKFLLTTILILSTTANAHSVSEQATEKYFATIKNNPKQRDIFLKTMPKGGDLHNHLGGASLAENMIRYAKNDHLCINKQTLSVQEQVACCPTYRLKNLIHTPRLYNATIDAWSMRNFYAGKESGHDHFFATFDKYAPILTKHRHEMTAEVVKNACEQNALYLELMITPDNNASGLLGKQVGWNPNLRLLRKKLLNHGLSTIVTHMSKQLDGDDKISVCPDFKLRYLYQVLREQPPAQVFAQLLAGFELASRNTRVLGINIVQPEDGKIAMRDYTLHMHMIAFLHNLYPKVPISLHAGELNANLVPVSGLRFHIRQAVEIAHANRIGHGVDIQQETHSVALLKEMARKHILVEINLSSNEAILGIKGKSHPILLYRRYNVPVALSTDDPGVLRTNLTEQYKKAILSYDFSYFTIKNLVRNSISYSFLPGKSLWKDNQYHQMIPACQTPSRWPSPSGLTRGLIAGSIQCQYFLKANEKAQLQWTLENEFSSFEKQFQ</sequence>
<dbReference type="InterPro" id="IPR006650">
    <property type="entry name" value="A/AMP_deam_AS"/>
</dbReference>
<dbReference type="Proteomes" id="UP000282483">
    <property type="component" value="Chromosome"/>
</dbReference>
<evidence type="ECO:0000256" key="3">
    <source>
        <dbReference type="ARBA" id="ARBA00012784"/>
    </source>
</evidence>
<evidence type="ECO:0000256" key="4">
    <source>
        <dbReference type="ARBA" id="ARBA00022723"/>
    </source>
</evidence>
<dbReference type="InterPro" id="IPR006330">
    <property type="entry name" value="Ado/ade_deaminase"/>
</dbReference>
<keyword evidence="10" id="KW-1185">Reference proteome</keyword>
<dbReference type="GO" id="GO:0005829">
    <property type="term" value="C:cytosol"/>
    <property type="evidence" value="ECO:0007669"/>
    <property type="project" value="TreeGrafter"/>
</dbReference>
<feature type="chain" id="PRO_5016321427" description="adenosine deaminase" evidence="7">
    <location>
        <begin position="20"/>
        <end position="497"/>
    </location>
</feature>
<dbReference type="EC" id="3.5.4.4" evidence="3"/>
<keyword evidence="4" id="KW-0479">Metal-binding</keyword>
<dbReference type="GO" id="GO:0046872">
    <property type="term" value="F:metal ion binding"/>
    <property type="evidence" value="ECO:0007669"/>
    <property type="project" value="UniProtKB-KW"/>
</dbReference>
<dbReference type="InterPro" id="IPR001365">
    <property type="entry name" value="A_deaminase_dom"/>
</dbReference>
<evidence type="ECO:0000256" key="5">
    <source>
        <dbReference type="ARBA" id="ARBA00022801"/>
    </source>
</evidence>